<proteinExistence type="predicted"/>
<comment type="caution">
    <text evidence="1">The sequence shown here is derived from an EMBL/GenBank/DDBJ whole genome shotgun (WGS) entry which is preliminary data.</text>
</comment>
<gene>
    <name evidence="1" type="ORF">IEO21_10099</name>
</gene>
<evidence type="ECO:0000313" key="1">
    <source>
        <dbReference type="EMBL" id="KAF9801509.1"/>
    </source>
</evidence>
<reference evidence="1" key="2">
    <citation type="journal article" name="Front. Microbiol.">
        <title>Degradative Capacity of Two Strains of Rhodonia placenta: From Phenotype to Genotype.</title>
        <authorList>
            <person name="Kolle M."/>
            <person name="Horta M.A.C."/>
            <person name="Nowrousian M."/>
            <person name="Ohm R.A."/>
            <person name="Benz J.P."/>
            <person name="Pilgard A."/>
        </authorList>
    </citation>
    <scope>NUCLEOTIDE SEQUENCE</scope>
    <source>
        <strain evidence="1">FPRL280</strain>
    </source>
</reference>
<sequence length="77" mass="8532">MRVGRGGARTTKGKTSKLGAFDWFLLKRWAGCACWSVHSWSMHSMLMQPWRLVSQCSCVSGAWAVLCTATPSNLIVQ</sequence>
<dbReference type="EMBL" id="JADOXO010000660">
    <property type="protein sequence ID" value="KAF9801509.1"/>
    <property type="molecule type" value="Genomic_DNA"/>
</dbReference>
<name>A0A8H7NT27_9APHY</name>
<dbReference type="Proteomes" id="UP000639403">
    <property type="component" value="Unassembled WGS sequence"/>
</dbReference>
<protein>
    <submittedName>
        <fullName evidence="1">Uncharacterized protein</fullName>
    </submittedName>
</protein>
<accession>A0A8H7NT27</accession>
<dbReference type="AlphaFoldDB" id="A0A8H7NT27"/>
<reference evidence="1" key="1">
    <citation type="submission" date="2020-11" db="EMBL/GenBank/DDBJ databases">
        <authorList>
            <person name="Koelle M."/>
            <person name="Horta M.A.C."/>
            <person name="Nowrousian M."/>
            <person name="Ohm R.A."/>
            <person name="Benz P."/>
            <person name="Pilgard A."/>
        </authorList>
    </citation>
    <scope>NUCLEOTIDE SEQUENCE</scope>
    <source>
        <strain evidence="1">FPRL280</strain>
    </source>
</reference>
<organism evidence="1 2">
    <name type="scientific">Rhodonia placenta</name>
    <dbReference type="NCBI Taxonomy" id="104341"/>
    <lineage>
        <taxon>Eukaryota</taxon>
        <taxon>Fungi</taxon>
        <taxon>Dikarya</taxon>
        <taxon>Basidiomycota</taxon>
        <taxon>Agaricomycotina</taxon>
        <taxon>Agaricomycetes</taxon>
        <taxon>Polyporales</taxon>
        <taxon>Adustoporiaceae</taxon>
        <taxon>Rhodonia</taxon>
    </lineage>
</organism>
<evidence type="ECO:0000313" key="2">
    <source>
        <dbReference type="Proteomes" id="UP000639403"/>
    </source>
</evidence>